<dbReference type="Pfam" id="PF00753">
    <property type="entry name" value="Lactamase_B"/>
    <property type="match status" value="1"/>
</dbReference>
<dbReference type="PANTHER" id="PTHR42978">
    <property type="entry name" value="QUORUM-QUENCHING LACTONASE YTNP-RELATED-RELATED"/>
    <property type="match status" value="1"/>
</dbReference>
<dbReference type="Gene3D" id="3.60.15.10">
    <property type="entry name" value="Ribonuclease Z/Hydroxyacylglutathione hydrolase-like"/>
    <property type="match status" value="1"/>
</dbReference>
<dbReference type="SUPFAM" id="SSF56281">
    <property type="entry name" value="Metallo-hydrolase/oxidoreductase"/>
    <property type="match status" value="1"/>
</dbReference>
<dbReference type="STRING" id="665118.SAMN02983003_0012"/>
<keyword evidence="4" id="KW-0378">Hydrolase</keyword>
<dbReference type="SMART" id="SM00849">
    <property type="entry name" value="Lactamase_B"/>
    <property type="match status" value="1"/>
</dbReference>
<dbReference type="AlphaFoldDB" id="A0A1K2HTI7"/>
<evidence type="ECO:0000256" key="5">
    <source>
        <dbReference type="ARBA" id="ARBA00022833"/>
    </source>
</evidence>
<name>A0A1K2HTI7_9HYPH</name>
<dbReference type="PANTHER" id="PTHR42978:SF2">
    <property type="entry name" value="102 KBASES UNSTABLE REGION: FROM 1 TO 119443"/>
    <property type="match status" value="1"/>
</dbReference>
<dbReference type="InterPro" id="IPR036866">
    <property type="entry name" value="RibonucZ/Hydroxyglut_hydro"/>
</dbReference>
<dbReference type="RefSeq" id="WP_072338399.1">
    <property type="nucleotide sequence ID" value="NZ_FPKU01000001.1"/>
</dbReference>
<dbReference type="InterPro" id="IPR001279">
    <property type="entry name" value="Metallo-B-lactamas"/>
</dbReference>
<feature type="domain" description="Metallo-beta-lactamase" evidence="6">
    <location>
        <begin position="20"/>
        <end position="200"/>
    </location>
</feature>
<gene>
    <name evidence="7" type="ORF">SAMN02983003_0012</name>
</gene>
<dbReference type="GO" id="GO:0046872">
    <property type="term" value="F:metal ion binding"/>
    <property type="evidence" value="ECO:0007669"/>
    <property type="project" value="UniProtKB-KW"/>
</dbReference>
<accession>A0A1K2HTI7</accession>
<organism evidence="7 8">
    <name type="scientific">Devosia enhydra</name>
    <dbReference type="NCBI Taxonomy" id="665118"/>
    <lineage>
        <taxon>Bacteria</taxon>
        <taxon>Pseudomonadati</taxon>
        <taxon>Pseudomonadota</taxon>
        <taxon>Alphaproteobacteria</taxon>
        <taxon>Hyphomicrobiales</taxon>
        <taxon>Devosiaceae</taxon>
        <taxon>Devosia</taxon>
    </lineage>
</organism>
<comment type="similarity">
    <text evidence="2">Belongs to the metallo-beta-lactamase superfamily.</text>
</comment>
<proteinExistence type="inferred from homology"/>
<dbReference type="Proteomes" id="UP000183447">
    <property type="component" value="Unassembled WGS sequence"/>
</dbReference>
<reference evidence="7 8" key="1">
    <citation type="submission" date="2016-11" db="EMBL/GenBank/DDBJ databases">
        <authorList>
            <person name="Jaros S."/>
            <person name="Januszkiewicz K."/>
            <person name="Wedrychowicz H."/>
        </authorList>
    </citation>
    <scope>NUCLEOTIDE SEQUENCE [LARGE SCALE GENOMIC DNA]</scope>
    <source>
        <strain evidence="7 8">ATCC 23634</strain>
    </source>
</reference>
<evidence type="ECO:0000313" key="8">
    <source>
        <dbReference type="Proteomes" id="UP000183447"/>
    </source>
</evidence>
<comment type="cofactor">
    <cofactor evidence="1">
        <name>Zn(2+)</name>
        <dbReference type="ChEBI" id="CHEBI:29105"/>
    </cofactor>
</comment>
<keyword evidence="5" id="KW-0862">Zinc</keyword>
<keyword evidence="8" id="KW-1185">Reference proteome</keyword>
<evidence type="ECO:0000256" key="2">
    <source>
        <dbReference type="ARBA" id="ARBA00007749"/>
    </source>
</evidence>
<keyword evidence="3" id="KW-0479">Metal-binding</keyword>
<dbReference type="InterPro" id="IPR051013">
    <property type="entry name" value="MBL_superfamily_lactonases"/>
</dbReference>
<dbReference type="GO" id="GO:0016787">
    <property type="term" value="F:hydrolase activity"/>
    <property type="evidence" value="ECO:0007669"/>
    <property type="project" value="UniProtKB-KW"/>
</dbReference>
<dbReference type="EMBL" id="FPKU01000001">
    <property type="protein sequence ID" value="SFZ80582.1"/>
    <property type="molecule type" value="Genomic_DNA"/>
</dbReference>
<evidence type="ECO:0000259" key="6">
    <source>
        <dbReference type="SMART" id="SM00849"/>
    </source>
</evidence>
<evidence type="ECO:0000256" key="3">
    <source>
        <dbReference type="ARBA" id="ARBA00022723"/>
    </source>
</evidence>
<sequence length="234" mass="24713">MYDILLNGFPGRSSRGFLGWSTVALLDAPAGPALFDTGATGDRPALMAALGERGLAPADIRTIVLSHLHFDHVANVECFPNAELIIHQDELAYFYEQQGKDAALPVHQIEGMLARSKLQLINGELAVIPGFAMIRTPGHTAGHCSLVVEHQGETHVLAQDALKHRGEAEAGEATGAFLPAAAARSIARILELADIVVPGHDVPLRVSGGRISPIGSPSETISIALNGRVYALEA</sequence>
<evidence type="ECO:0000256" key="4">
    <source>
        <dbReference type="ARBA" id="ARBA00022801"/>
    </source>
</evidence>
<protein>
    <submittedName>
        <fullName evidence="7">Glyoxylase, beta-lactamase superfamily II</fullName>
    </submittedName>
</protein>
<evidence type="ECO:0000256" key="1">
    <source>
        <dbReference type="ARBA" id="ARBA00001947"/>
    </source>
</evidence>
<evidence type="ECO:0000313" key="7">
    <source>
        <dbReference type="EMBL" id="SFZ80582.1"/>
    </source>
</evidence>